<evidence type="ECO:0000256" key="12">
    <source>
        <dbReference type="ARBA" id="ARBA00023172"/>
    </source>
</evidence>
<dbReference type="InterPro" id="IPR036397">
    <property type="entry name" value="RNaseH_sf"/>
</dbReference>
<protein>
    <recommendedName>
        <fullName evidence="17">Integrase catalytic domain-containing protein</fullName>
    </recommendedName>
</protein>
<dbReference type="PANTHER" id="PTHR42648">
    <property type="entry name" value="TRANSPOSASE, PUTATIVE-RELATED"/>
    <property type="match status" value="1"/>
</dbReference>
<dbReference type="GO" id="GO:0046872">
    <property type="term" value="F:metal ion binding"/>
    <property type="evidence" value="ECO:0007669"/>
    <property type="project" value="UniProtKB-KW"/>
</dbReference>
<feature type="compositionally biased region" description="Low complexity" evidence="16">
    <location>
        <begin position="280"/>
        <end position="293"/>
    </location>
</feature>
<sequence>MNVDDTAPASDQCRACIEAKQRVLPFPKQSFTRIGEIGDLAVCDMWGPARHRGAHGEYYFTLFTDVCTRYAMRYFSSDKKHQLDALQAYHAFLKNQKGIRLKAVRVNNGKEFLNRHIKGFLRVHGISLELTAPHSSAQNGIAERSFLTLWPEAVNYAVYLKNRVPTRAIPDKTPYEAFWGKKPDVSNLHEFGAVCWVLRQDSSIDKLARKSRPCRFLGFSEESRAYRLYDPTTQQVITSRNVVFDRTGIKLQGGPSQPPLAVEGEQPLSPKQLPEGESDTPPAVSPPAKAKSATPPPQPTRTLRHAGEHINYCKSNNPDARKPAPRFQKPSQPAAVPEPSAPDVSKIAIENYAFALITNTNDDPQSLAEAQARSDWPEWKAAMDREIEQLQRLGTYTLVPCPPDRKPIGCKWVFRLKRDADGRIIKHKARLVAQGFSQIPGIDYVETFAPVVRLETLRVLLALGTLLDYDIQVADIVGAYLNGHLREEIFMRQPPMYENGRPDVCKLERTLYGLKQSGREWNLELDQAFKRRNFKRLISDQCVYLRARDTDTSIVAVHVDDMTMLTSSPETTDALKQELSAFFELSDLGPIRQVVGLEVTRDRAARTLTLRQTQYIDR</sequence>
<dbReference type="Pfam" id="PF25597">
    <property type="entry name" value="SH3_retrovirus"/>
    <property type="match status" value="1"/>
</dbReference>
<organism evidence="18 19">
    <name type="scientific">Pycnoporus cinnabarinus</name>
    <name type="common">Cinnabar-red polypore</name>
    <name type="synonym">Trametes cinnabarina</name>
    <dbReference type="NCBI Taxonomy" id="5643"/>
    <lineage>
        <taxon>Eukaryota</taxon>
        <taxon>Fungi</taxon>
        <taxon>Dikarya</taxon>
        <taxon>Basidiomycota</taxon>
        <taxon>Agaricomycotina</taxon>
        <taxon>Agaricomycetes</taxon>
        <taxon>Polyporales</taxon>
        <taxon>Polyporaceae</taxon>
        <taxon>Trametes</taxon>
    </lineage>
</organism>
<dbReference type="GO" id="GO:0016787">
    <property type="term" value="F:hydrolase activity"/>
    <property type="evidence" value="ECO:0007669"/>
    <property type="project" value="UniProtKB-KW"/>
</dbReference>
<evidence type="ECO:0000256" key="14">
    <source>
        <dbReference type="ARBA" id="ARBA00048173"/>
    </source>
</evidence>
<keyword evidence="1" id="KW-0815">Transposition</keyword>
<keyword evidence="5" id="KW-0255">Endonuclease</keyword>
<dbReference type="GO" id="GO:0015074">
    <property type="term" value="P:DNA integration"/>
    <property type="evidence" value="ECO:0007669"/>
    <property type="project" value="UniProtKB-KW"/>
</dbReference>
<comment type="caution">
    <text evidence="18">The sequence shown here is derived from an EMBL/GenBank/DDBJ whole genome shotgun (WGS) entry which is preliminary data.</text>
</comment>
<keyword evidence="8" id="KW-0694">RNA-binding</keyword>
<name>A0A060SEK8_PYCCI</name>
<comment type="catalytic activity">
    <reaction evidence="15">
        <text>DNA(n) + a 2'-deoxyribonucleoside 5'-triphosphate = DNA(n+1) + diphosphate</text>
        <dbReference type="Rhea" id="RHEA:22508"/>
        <dbReference type="Rhea" id="RHEA-COMP:17339"/>
        <dbReference type="Rhea" id="RHEA-COMP:17340"/>
        <dbReference type="ChEBI" id="CHEBI:33019"/>
        <dbReference type="ChEBI" id="CHEBI:61560"/>
        <dbReference type="ChEBI" id="CHEBI:173112"/>
        <dbReference type="EC" id="2.7.7.7"/>
    </reaction>
</comment>
<keyword evidence="13" id="KW-0511">Multifunctional enzyme</keyword>
<feature type="domain" description="Integrase catalytic" evidence="17">
    <location>
        <begin position="23"/>
        <end position="149"/>
    </location>
</feature>
<dbReference type="InterPro" id="IPR012337">
    <property type="entry name" value="RNaseH-like_sf"/>
</dbReference>
<dbReference type="EMBL" id="CCBP010000118">
    <property type="protein sequence ID" value="CDO72947.1"/>
    <property type="molecule type" value="Genomic_DNA"/>
</dbReference>
<dbReference type="GO" id="GO:0005634">
    <property type="term" value="C:nucleus"/>
    <property type="evidence" value="ECO:0007669"/>
    <property type="project" value="UniProtKB-ARBA"/>
</dbReference>
<dbReference type="GO" id="GO:0003964">
    <property type="term" value="F:RNA-directed DNA polymerase activity"/>
    <property type="evidence" value="ECO:0007669"/>
    <property type="project" value="UniProtKB-KW"/>
</dbReference>
<dbReference type="PANTHER" id="PTHR42648:SF11">
    <property type="entry name" value="TRANSPOSON TY4-P GAG-POL POLYPROTEIN"/>
    <property type="match status" value="1"/>
</dbReference>
<keyword evidence="9" id="KW-0229">DNA integration</keyword>
<evidence type="ECO:0000256" key="16">
    <source>
        <dbReference type="SAM" id="MobiDB-lite"/>
    </source>
</evidence>
<evidence type="ECO:0000256" key="11">
    <source>
        <dbReference type="ARBA" id="ARBA00022932"/>
    </source>
</evidence>
<reference evidence="18" key="1">
    <citation type="submission" date="2014-01" db="EMBL/GenBank/DDBJ databases">
        <title>The genome of the white-rot fungus Pycnoporus cinnabarinus: a basidiomycete model with a versatile arsenal for lignocellulosic biomass breakdown.</title>
        <authorList>
            <person name="Levasseur A."/>
            <person name="Lomascolo A."/>
            <person name="Ruiz-Duenas F.J."/>
            <person name="Uzan E."/>
            <person name="Piumi F."/>
            <person name="Kues U."/>
            <person name="Ram A.F.J."/>
            <person name="Murat C."/>
            <person name="Haon M."/>
            <person name="Benoit I."/>
            <person name="Arfi Y."/>
            <person name="Chevret D."/>
            <person name="Drula E."/>
            <person name="Kwon M.J."/>
            <person name="Gouret P."/>
            <person name="Lesage-Meessen L."/>
            <person name="Lombard V."/>
            <person name="Mariette J."/>
            <person name="Noirot C."/>
            <person name="Park J."/>
            <person name="Patyshakuliyeva A."/>
            <person name="Wieneger R.A.B."/>
            <person name="Wosten H.A.B."/>
            <person name="Martin F."/>
            <person name="Coutinho P.M."/>
            <person name="de Vries R."/>
            <person name="Martinez A.T."/>
            <person name="Klopp C."/>
            <person name="Pontarotti P."/>
            <person name="Henrissat B."/>
            <person name="Record E."/>
        </authorList>
    </citation>
    <scope>NUCLEOTIDE SEQUENCE [LARGE SCALE GENOMIC DNA]</scope>
    <source>
        <strain evidence="18">BRFM137</strain>
    </source>
</reference>
<keyword evidence="2" id="KW-0548">Nucleotidyltransferase</keyword>
<dbReference type="STRING" id="5643.A0A060SEK8"/>
<dbReference type="AlphaFoldDB" id="A0A060SEK8"/>
<dbReference type="OMA" id="EPQSYSH"/>
<keyword evidence="10" id="KW-0695">RNA-directed DNA polymerase</keyword>
<evidence type="ECO:0000256" key="3">
    <source>
        <dbReference type="ARBA" id="ARBA00022722"/>
    </source>
</evidence>
<keyword evidence="11" id="KW-0239">DNA-directed DNA polymerase</keyword>
<accession>A0A060SEK8</accession>
<keyword evidence="4" id="KW-0479">Metal-binding</keyword>
<dbReference type="Proteomes" id="UP000029665">
    <property type="component" value="Unassembled WGS sequence"/>
</dbReference>
<evidence type="ECO:0000256" key="8">
    <source>
        <dbReference type="ARBA" id="ARBA00022884"/>
    </source>
</evidence>
<dbReference type="HOGENOM" id="CLU_001650_15_2_1"/>
<evidence type="ECO:0000256" key="1">
    <source>
        <dbReference type="ARBA" id="ARBA00022578"/>
    </source>
</evidence>
<dbReference type="InterPro" id="IPR039537">
    <property type="entry name" value="Retrotran_Ty1/copia-like"/>
</dbReference>
<dbReference type="InterPro" id="IPR013103">
    <property type="entry name" value="RVT_2"/>
</dbReference>
<evidence type="ECO:0000256" key="10">
    <source>
        <dbReference type="ARBA" id="ARBA00022918"/>
    </source>
</evidence>
<evidence type="ECO:0000256" key="4">
    <source>
        <dbReference type="ARBA" id="ARBA00022723"/>
    </source>
</evidence>
<keyword evidence="11" id="KW-0808">Transferase</keyword>
<dbReference type="GO" id="GO:0003887">
    <property type="term" value="F:DNA-directed DNA polymerase activity"/>
    <property type="evidence" value="ECO:0007669"/>
    <property type="project" value="UniProtKB-KW"/>
</dbReference>
<evidence type="ECO:0000256" key="13">
    <source>
        <dbReference type="ARBA" id="ARBA00023268"/>
    </source>
</evidence>
<dbReference type="GO" id="GO:0003723">
    <property type="term" value="F:RNA binding"/>
    <property type="evidence" value="ECO:0007669"/>
    <property type="project" value="UniProtKB-KW"/>
</dbReference>
<dbReference type="GO" id="GO:0004519">
    <property type="term" value="F:endonuclease activity"/>
    <property type="evidence" value="ECO:0007669"/>
    <property type="project" value="UniProtKB-KW"/>
</dbReference>
<evidence type="ECO:0000256" key="5">
    <source>
        <dbReference type="ARBA" id="ARBA00022759"/>
    </source>
</evidence>
<comment type="catalytic activity">
    <reaction evidence="14">
        <text>DNA(n) + a 2'-deoxyribonucleoside 5'-triphosphate = DNA(n+1) + diphosphate</text>
        <dbReference type="Rhea" id="RHEA:22508"/>
        <dbReference type="Rhea" id="RHEA-COMP:17339"/>
        <dbReference type="Rhea" id="RHEA-COMP:17340"/>
        <dbReference type="ChEBI" id="CHEBI:33019"/>
        <dbReference type="ChEBI" id="CHEBI:61560"/>
        <dbReference type="ChEBI" id="CHEBI:173112"/>
        <dbReference type="EC" id="2.7.7.49"/>
    </reaction>
</comment>
<keyword evidence="12" id="KW-0233">DNA recombination</keyword>
<evidence type="ECO:0000256" key="9">
    <source>
        <dbReference type="ARBA" id="ARBA00022908"/>
    </source>
</evidence>
<keyword evidence="6" id="KW-0378">Hydrolase</keyword>
<dbReference type="SUPFAM" id="SSF53098">
    <property type="entry name" value="Ribonuclease H-like"/>
    <property type="match status" value="1"/>
</dbReference>
<dbReference type="InterPro" id="IPR057670">
    <property type="entry name" value="SH3_retrovirus"/>
</dbReference>
<dbReference type="PROSITE" id="PS50994">
    <property type="entry name" value="INTEGRASE"/>
    <property type="match status" value="1"/>
</dbReference>
<gene>
    <name evidence="18" type="ORF">BN946_scf185002.g132</name>
</gene>
<evidence type="ECO:0000313" key="18">
    <source>
        <dbReference type="EMBL" id="CDO72947.1"/>
    </source>
</evidence>
<evidence type="ECO:0000256" key="6">
    <source>
        <dbReference type="ARBA" id="ARBA00022801"/>
    </source>
</evidence>
<dbReference type="Gene3D" id="3.30.420.10">
    <property type="entry name" value="Ribonuclease H-like superfamily/Ribonuclease H"/>
    <property type="match status" value="1"/>
</dbReference>
<keyword evidence="19" id="KW-1185">Reference proteome</keyword>
<evidence type="ECO:0000313" key="19">
    <source>
        <dbReference type="Proteomes" id="UP000029665"/>
    </source>
</evidence>
<dbReference type="Pfam" id="PF07727">
    <property type="entry name" value="RVT_2"/>
    <property type="match status" value="1"/>
</dbReference>
<dbReference type="InterPro" id="IPR001584">
    <property type="entry name" value="Integrase_cat-core"/>
</dbReference>
<evidence type="ECO:0000259" key="17">
    <source>
        <dbReference type="PROSITE" id="PS50994"/>
    </source>
</evidence>
<keyword evidence="7" id="KW-0460">Magnesium</keyword>
<evidence type="ECO:0000256" key="7">
    <source>
        <dbReference type="ARBA" id="ARBA00022842"/>
    </source>
</evidence>
<evidence type="ECO:0000256" key="15">
    <source>
        <dbReference type="ARBA" id="ARBA00049244"/>
    </source>
</evidence>
<feature type="region of interest" description="Disordered" evidence="16">
    <location>
        <begin position="249"/>
        <end position="342"/>
    </location>
</feature>
<keyword evidence="3" id="KW-0540">Nuclease</keyword>
<dbReference type="GO" id="GO:0032196">
    <property type="term" value="P:transposition"/>
    <property type="evidence" value="ECO:0007669"/>
    <property type="project" value="UniProtKB-KW"/>
</dbReference>
<proteinExistence type="predicted"/>
<evidence type="ECO:0000256" key="2">
    <source>
        <dbReference type="ARBA" id="ARBA00022695"/>
    </source>
</evidence>
<dbReference type="GO" id="GO:0006310">
    <property type="term" value="P:DNA recombination"/>
    <property type="evidence" value="ECO:0007669"/>
    <property type="project" value="UniProtKB-KW"/>
</dbReference>
<dbReference type="OrthoDB" id="2757440at2759"/>